<dbReference type="AlphaFoldDB" id="A0A2P4PUZ0"/>
<dbReference type="InterPro" id="IPR011990">
    <property type="entry name" value="TPR-like_helical_dom_sf"/>
</dbReference>
<dbReference type="SMART" id="SM00671">
    <property type="entry name" value="SEL1"/>
    <property type="match status" value="11"/>
</dbReference>
<name>A0A2P4PUZ0_RHIID</name>
<dbReference type="Pfam" id="PF08238">
    <property type="entry name" value="Sel1"/>
    <property type="match status" value="11"/>
</dbReference>
<reference evidence="2 3" key="2">
    <citation type="journal article" date="2018" name="New Phytol.">
        <title>High intraspecific genome diversity in the model arbuscular mycorrhizal symbiont Rhizophagus irregularis.</title>
        <authorList>
            <person name="Chen E.C.H."/>
            <person name="Morin E."/>
            <person name="Beaudet D."/>
            <person name="Noel J."/>
            <person name="Yildirir G."/>
            <person name="Ndikumana S."/>
            <person name="Charron P."/>
            <person name="St-Onge C."/>
            <person name="Giorgi J."/>
            <person name="Kruger M."/>
            <person name="Marton T."/>
            <person name="Ropars J."/>
            <person name="Grigoriev I.V."/>
            <person name="Hainaut M."/>
            <person name="Henrissat B."/>
            <person name="Roux C."/>
            <person name="Martin F."/>
            <person name="Corradi N."/>
        </authorList>
    </citation>
    <scope>NUCLEOTIDE SEQUENCE [LARGE SCALE GENOMIC DNA]</scope>
    <source>
        <strain evidence="2 3">DAOM 197198</strain>
    </source>
</reference>
<accession>A0A2P4PUZ0</accession>
<sequence length="599" mass="68705">MPNNQIDSKTNNPQIIQNFDKMNLKEIEPIINDHIFEGELSIVIDVLVDLIFKELNQGEDNIVVKKIVLDFIKNHKITLYNYLLNDQSNSNSICLLGYFYCYGIENEVNEQRAIELYQKAANLENRVAQFNLVNEYTSRKVLETYYSRVAFELSKKLADDNYAYGCNNLGYCYENGIGTDINNQKAFELYQKAADLGNINGLNNLGWCYYDGIGTDVNIQKVFESFQKAADLRNSYGINNLGWCYREGIGTNINEQKAFELHQKAADLGNITAIFNLISCYNGGIGTNINKQKVFELYHKAANLGNSAAQYYLAKMYENGNEVKKDINNAIYWYKKSAKQENTEIEPIINDYIFEGDLSIVIDGLVDLIFKELNKGEDKIIIKKHVLEFINNHKIVLYNYLLNDQSKSNSICLLGYFYYYGIETEVNEQRAIELYQEAAELENIVAQFNLANEYIFGKSFQNQYLAFELSKKLADDDYAYGCNNLGYCYENGIGTDINSQKAFESYQKAADFESITAIFNLIECYYEGIGTNINKQKVFELYKKAANLGNSTAQYSLAWMYENGSEVVKDINNAIYWYKKSAEQGYTEAQLSLNELLKE</sequence>
<comment type="similarity">
    <text evidence="1">Belongs to the sel-1 family.</text>
</comment>
<evidence type="ECO:0000313" key="3">
    <source>
        <dbReference type="Proteomes" id="UP000018888"/>
    </source>
</evidence>
<reference evidence="2 3" key="1">
    <citation type="journal article" date="2013" name="Proc. Natl. Acad. Sci. U.S.A.">
        <title>Genome of an arbuscular mycorrhizal fungus provides insight into the oldest plant symbiosis.</title>
        <authorList>
            <person name="Tisserant E."/>
            <person name="Malbreil M."/>
            <person name="Kuo A."/>
            <person name="Kohler A."/>
            <person name="Symeonidi A."/>
            <person name="Balestrini R."/>
            <person name="Charron P."/>
            <person name="Duensing N."/>
            <person name="Frei Dit Frey N."/>
            <person name="Gianinazzi-Pearson V."/>
            <person name="Gilbert L.B."/>
            <person name="Handa Y."/>
            <person name="Herr J.R."/>
            <person name="Hijri M."/>
            <person name="Koul R."/>
            <person name="Kawaguchi M."/>
            <person name="Krajinski F."/>
            <person name="Lammers P.J."/>
            <person name="Masclaux F.G."/>
            <person name="Murat C."/>
            <person name="Morin E."/>
            <person name="Ndikumana S."/>
            <person name="Pagni M."/>
            <person name="Petitpierre D."/>
            <person name="Requena N."/>
            <person name="Rosikiewicz P."/>
            <person name="Riley R."/>
            <person name="Saito K."/>
            <person name="San Clemente H."/>
            <person name="Shapiro H."/>
            <person name="van Tuinen D."/>
            <person name="Becard G."/>
            <person name="Bonfante P."/>
            <person name="Paszkowski U."/>
            <person name="Shachar-Hill Y.Y."/>
            <person name="Tuskan G.A."/>
            <person name="Young P.W."/>
            <person name="Sanders I.R."/>
            <person name="Henrissat B."/>
            <person name="Rensing S.A."/>
            <person name="Grigoriev I.V."/>
            <person name="Corradi N."/>
            <person name="Roux C."/>
            <person name="Martin F."/>
        </authorList>
    </citation>
    <scope>NUCLEOTIDE SEQUENCE [LARGE SCALE GENOMIC DNA]</scope>
    <source>
        <strain evidence="2 3">DAOM 197198</strain>
    </source>
</reference>
<protein>
    <recommendedName>
        <fullName evidence="4">HCP-like protein</fullName>
    </recommendedName>
</protein>
<dbReference type="Gene3D" id="1.25.40.10">
    <property type="entry name" value="Tetratricopeptide repeat domain"/>
    <property type="match status" value="4"/>
</dbReference>
<proteinExistence type="inferred from homology"/>
<evidence type="ECO:0000313" key="2">
    <source>
        <dbReference type="EMBL" id="POG69188.1"/>
    </source>
</evidence>
<evidence type="ECO:0008006" key="4">
    <source>
        <dbReference type="Google" id="ProtNLM"/>
    </source>
</evidence>
<gene>
    <name evidence="2" type="ORF">GLOIN_2v1777420</name>
</gene>
<comment type="caution">
    <text evidence="2">The sequence shown here is derived from an EMBL/GenBank/DDBJ whole genome shotgun (WGS) entry which is preliminary data.</text>
</comment>
<dbReference type="SUPFAM" id="SSF81901">
    <property type="entry name" value="HCP-like"/>
    <property type="match status" value="3"/>
</dbReference>
<dbReference type="InterPro" id="IPR006597">
    <property type="entry name" value="Sel1-like"/>
</dbReference>
<keyword evidence="3" id="KW-1185">Reference proteome</keyword>
<evidence type="ECO:0000256" key="1">
    <source>
        <dbReference type="ARBA" id="ARBA00038101"/>
    </source>
</evidence>
<dbReference type="EMBL" id="AUPC02000140">
    <property type="protein sequence ID" value="POG69188.1"/>
    <property type="molecule type" value="Genomic_DNA"/>
</dbReference>
<dbReference type="PANTHER" id="PTHR11102">
    <property type="entry name" value="SEL-1-LIKE PROTEIN"/>
    <property type="match status" value="1"/>
</dbReference>
<dbReference type="InterPro" id="IPR050767">
    <property type="entry name" value="Sel1_AlgK"/>
</dbReference>
<dbReference type="Proteomes" id="UP000018888">
    <property type="component" value="Unassembled WGS sequence"/>
</dbReference>
<organism evidence="2 3">
    <name type="scientific">Rhizophagus irregularis (strain DAOM 181602 / DAOM 197198 / MUCL 43194)</name>
    <name type="common">Arbuscular mycorrhizal fungus</name>
    <name type="synonym">Glomus intraradices</name>
    <dbReference type="NCBI Taxonomy" id="747089"/>
    <lineage>
        <taxon>Eukaryota</taxon>
        <taxon>Fungi</taxon>
        <taxon>Fungi incertae sedis</taxon>
        <taxon>Mucoromycota</taxon>
        <taxon>Glomeromycotina</taxon>
        <taxon>Glomeromycetes</taxon>
        <taxon>Glomerales</taxon>
        <taxon>Glomeraceae</taxon>
        <taxon>Rhizophagus</taxon>
    </lineage>
</organism>
<dbReference type="VEuPathDB" id="FungiDB:RhiirFUN_021365"/>
<dbReference type="PANTHER" id="PTHR11102:SF160">
    <property type="entry name" value="ERAD-ASSOCIATED E3 UBIQUITIN-PROTEIN LIGASE COMPONENT HRD3"/>
    <property type="match status" value="1"/>
</dbReference>